<dbReference type="GO" id="GO:0008840">
    <property type="term" value="F:4-hydroxy-tetrahydrodipicolinate synthase activity"/>
    <property type="evidence" value="ECO:0007669"/>
    <property type="project" value="TreeGrafter"/>
</dbReference>
<dbReference type="AlphaFoldDB" id="A0A094S888"/>
<dbReference type="Pfam" id="PF00701">
    <property type="entry name" value="DHDPS"/>
    <property type="match status" value="1"/>
</dbReference>
<dbReference type="PANTHER" id="PTHR12128">
    <property type="entry name" value="DIHYDRODIPICOLINATE SYNTHASE"/>
    <property type="match status" value="1"/>
</dbReference>
<dbReference type="PIRSF" id="PIRSF001365">
    <property type="entry name" value="DHDPS"/>
    <property type="match status" value="1"/>
</dbReference>
<name>A0A094S888_9ZZZZ</name>
<sequence>MTEIGGVLPVLVVPFKKDATIDFDSIPRLVEHCLSNEIQGLVIFGLASELYKLTDSERVEILKKVIVSVNLRVPVIVGTEHSGTDAAVSRSIEAQKLGASALMLYPPTFIKPNEANVISYFKSVGAAVKIPVIIQDAPAWTGVPLSVDLLSKIIREQPNVNYIKLESPPISDKAKALKSVGFKAIAGYGAIHLIEDLNSGVVGFMPGCSLPGVFVKINKLFSTGKTLEATDVYKNLLPLLTFQLTSLDTFIEIQKIILNKLQILSSSYCREPHIPVSSDRIIYLNRLLQEAKFEELSGLNI</sequence>
<dbReference type="PRINTS" id="PR00146">
    <property type="entry name" value="DHPICSNTHASE"/>
</dbReference>
<evidence type="ECO:0000313" key="2">
    <source>
        <dbReference type="EMBL" id="KGA14148.1"/>
    </source>
</evidence>
<dbReference type="InterPro" id="IPR002220">
    <property type="entry name" value="DapA-like"/>
</dbReference>
<dbReference type="SMART" id="SM01130">
    <property type="entry name" value="DHDPS"/>
    <property type="match status" value="1"/>
</dbReference>
<protein>
    <recommendedName>
        <fullName evidence="3">Dihydrodipicolinate synthase family protein</fullName>
    </recommendedName>
</protein>
<dbReference type="SUPFAM" id="SSF51569">
    <property type="entry name" value="Aldolase"/>
    <property type="match status" value="1"/>
</dbReference>
<keyword evidence="1" id="KW-0456">Lyase</keyword>
<evidence type="ECO:0008006" key="3">
    <source>
        <dbReference type="Google" id="ProtNLM"/>
    </source>
</evidence>
<accession>A0A094S888</accession>
<dbReference type="PANTHER" id="PTHR12128:SF66">
    <property type="entry name" value="4-HYDROXY-2-OXOGLUTARATE ALDOLASE, MITOCHONDRIAL"/>
    <property type="match status" value="1"/>
</dbReference>
<evidence type="ECO:0000256" key="1">
    <source>
        <dbReference type="ARBA" id="ARBA00023239"/>
    </source>
</evidence>
<dbReference type="CDD" id="cd00408">
    <property type="entry name" value="DHDPS-like"/>
    <property type="match status" value="1"/>
</dbReference>
<reference evidence="2" key="1">
    <citation type="submission" date="2014-06" db="EMBL/GenBank/DDBJ databases">
        <title>Key roles for freshwater Actinobacteria revealed by deep metagenomic sequencing.</title>
        <authorList>
            <person name="Ghai R."/>
            <person name="Mizuno C.M."/>
            <person name="Picazo A."/>
            <person name="Camacho A."/>
            <person name="Rodriguez-Valera F."/>
        </authorList>
    </citation>
    <scope>NUCLEOTIDE SEQUENCE</scope>
</reference>
<comment type="caution">
    <text evidence="2">The sequence shown here is derived from an EMBL/GenBank/DDBJ whole genome shotgun (WGS) entry which is preliminary data.</text>
</comment>
<proteinExistence type="predicted"/>
<dbReference type="Gene3D" id="3.20.20.70">
    <property type="entry name" value="Aldolase class I"/>
    <property type="match status" value="1"/>
</dbReference>
<dbReference type="EMBL" id="JNSL01000158">
    <property type="protein sequence ID" value="KGA14148.1"/>
    <property type="molecule type" value="Genomic_DNA"/>
</dbReference>
<dbReference type="InterPro" id="IPR013785">
    <property type="entry name" value="Aldolase_TIM"/>
</dbReference>
<gene>
    <name evidence="2" type="ORF">GM51_17940</name>
</gene>
<dbReference type="GO" id="GO:0005829">
    <property type="term" value="C:cytosol"/>
    <property type="evidence" value="ECO:0007669"/>
    <property type="project" value="TreeGrafter"/>
</dbReference>
<organism evidence="2">
    <name type="scientific">freshwater metagenome</name>
    <dbReference type="NCBI Taxonomy" id="449393"/>
    <lineage>
        <taxon>unclassified sequences</taxon>
        <taxon>metagenomes</taxon>
        <taxon>ecological metagenomes</taxon>
    </lineage>
</organism>